<keyword evidence="1 2" id="KW-0378">Hydrolase</keyword>
<reference evidence="2 3" key="1">
    <citation type="submission" date="2019-02" db="EMBL/GenBank/DDBJ databases">
        <title>Complete Genome Sequence and Methylome Analysis of free living Spirochaetas.</title>
        <authorList>
            <person name="Fomenkov A."/>
            <person name="Dubinina G."/>
            <person name="Leshcheva N."/>
            <person name="Mikheeva N."/>
            <person name="Grabovich M."/>
            <person name="Vincze T."/>
            <person name="Roberts R.J."/>
        </authorList>
    </citation>
    <scope>NUCLEOTIDE SEQUENCE [LARGE SCALE GENOMIC DNA]</scope>
    <source>
        <strain evidence="2 3">K2</strain>
    </source>
</reference>
<dbReference type="InterPro" id="IPR036412">
    <property type="entry name" value="HAD-like_sf"/>
</dbReference>
<dbReference type="InterPro" id="IPR051540">
    <property type="entry name" value="S-2-haloacid_dehalogenase"/>
</dbReference>
<proteinExistence type="predicted"/>
<accession>A0A5C1QMH6</accession>
<gene>
    <name evidence="2" type="ORF">EXM22_11225</name>
</gene>
<evidence type="ECO:0000313" key="3">
    <source>
        <dbReference type="Proteomes" id="UP000324209"/>
    </source>
</evidence>
<dbReference type="Proteomes" id="UP000324209">
    <property type="component" value="Chromosome"/>
</dbReference>
<dbReference type="InterPro" id="IPR023214">
    <property type="entry name" value="HAD_sf"/>
</dbReference>
<dbReference type="InterPro" id="IPR006439">
    <property type="entry name" value="HAD-SF_hydro_IA"/>
</dbReference>
<dbReference type="InterPro" id="IPR041492">
    <property type="entry name" value="HAD_2"/>
</dbReference>
<sequence length="221" mass="25491">MAVKAVAFDIDGTLYPNWRMKFFSFPFLLSHLSLVMNFSRVRKDLREIENISDFRVTQSELMAKRLGVTAEEAASIVEKIIYKKWENIFKRVRPYSGLQKALEELKSRGFLLGVLSDFPVGNKLNYFRVEGHWDVTMSSEDTGYLKPHTAPFYTLAEKLGCRPEEVLYVGNSYEYDVKGASAAGMKTVYVQWQGKNVPEADLTIRNFKSFVKNIEFLLRED</sequence>
<dbReference type="PANTHER" id="PTHR43316">
    <property type="entry name" value="HYDROLASE, HALOACID DELAHOGENASE-RELATED"/>
    <property type="match status" value="1"/>
</dbReference>
<dbReference type="Pfam" id="PF13419">
    <property type="entry name" value="HAD_2"/>
    <property type="match status" value="1"/>
</dbReference>
<name>A0A5C1QMH6_9SPIO</name>
<dbReference type="RefSeq" id="WP_149486609.1">
    <property type="nucleotide sequence ID" value="NZ_CP036150.1"/>
</dbReference>
<dbReference type="Gene3D" id="1.10.150.520">
    <property type="match status" value="1"/>
</dbReference>
<dbReference type="OrthoDB" id="9794086at2"/>
<dbReference type="SUPFAM" id="SSF56784">
    <property type="entry name" value="HAD-like"/>
    <property type="match status" value="1"/>
</dbReference>
<dbReference type="SFLD" id="SFLDG01129">
    <property type="entry name" value="C1.5:_HAD__Beta-PGM__Phosphata"/>
    <property type="match status" value="1"/>
</dbReference>
<evidence type="ECO:0000256" key="1">
    <source>
        <dbReference type="ARBA" id="ARBA00022801"/>
    </source>
</evidence>
<dbReference type="SFLD" id="SFLDS00003">
    <property type="entry name" value="Haloacid_Dehalogenase"/>
    <property type="match status" value="1"/>
</dbReference>
<organism evidence="2 3">
    <name type="scientific">Oceanispirochaeta crateris</name>
    <dbReference type="NCBI Taxonomy" id="2518645"/>
    <lineage>
        <taxon>Bacteria</taxon>
        <taxon>Pseudomonadati</taxon>
        <taxon>Spirochaetota</taxon>
        <taxon>Spirochaetia</taxon>
        <taxon>Spirochaetales</taxon>
        <taxon>Spirochaetaceae</taxon>
        <taxon>Oceanispirochaeta</taxon>
    </lineage>
</organism>
<keyword evidence="3" id="KW-1185">Reference proteome</keyword>
<dbReference type="EMBL" id="CP036150">
    <property type="protein sequence ID" value="QEN08528.1"/>
    <property type="molecule type" value="Genomic_DNA"/>
</dbReference>
<dbReference type="GO" id="GO:0016787">
    <property type="term" value="F:hydrolase activity"/>
    <property type="evidence" value="ECO:0007669"/>
    <property type="project" value="UniProtKB-KW"/>
</dbReference>
<dbReference type="AlphaFoldDB" id="A0A5C1QMH6"/>
<dbReference type="PRINTS" id="PR00413">
    <property type="entry name" value="HADHALOGNASE"/>
</dbReference>
<dbReference type="NCBIfam" id="TIGR01549">
    <property type="entry name" value="HAD-SF-IA-v1"/>
    <property type="match status" value="1"/>
</dbReference>
<protein>
    <submittedName>
        <fullName evidence="2">HAD family hydrolase</fullName>
    </submittedName>
</protein>
<evidence type="ECO:0000313" key="2">
    <source>
        <dbReference type="EMBL" id="QEN08528.1"/>
    </source>
</evidence>
<dbReference type="Gene3D" id="3.40.50.1000">
    <property type="entry name" value="HAD superfamily/HAD-like"/>
    <property type="match status" value="1"/>
</dbReference>
<dbReference type="KEGG" id="ock:EXM22_11225"/>